<dbReference type="InterPro" id="IPR050923">
    <property type="entry name" value="Cell_Proc_Reg/RNA_Proc"/>
</dbReference>
<keyword evidence="5" id="KW-1185">Reference proteome</keyword>
<dbReference type="SMART" id="SM00240">
    <property type="entry name" value="FHA"/>
    <property type="match status" value="1"/>
</dbReference>
<keyword evidence="2" id="KW-0472">Membrane</keyword>
<feature type="domain" description="FHA" evidence="3">
    <location>
        <begin position="69"/>
        <end position="118"/>
    </location>
</feature>
<feature type="compositionally biased region" description="Basic and acidic residues" evidence="1">
    <location>
        <begin position="1"/>
        <end position="15"/>
    </location>
</feature>
<dbReference type="PROSITE" id="PS50006">
    <property type="entry name" value="FHA_DOMAIN"/>
    <property type="match status" value="1"/>
</dbReference>
<dbReference type="PANTHER" id="PTHR23308">
    <property type="entry name" value="NUCLEAR INHIBITOR OF PROTEIN PHOSPHATASE-1"/>
    <property type="match status" value="1"/>
</dbReference>
<feature type="region of interest" description="Disordered" evidence="1">
    <location>
        <begin position="1"/>
        <end position="23"/>
    </location>
</feature>
<evidence type="ECO:0000313" key="4">
    <source>
        <dbReference type="EMBL" id="NMG02653.1"/>
    </source>
</evidence>
<keyword evidence="2" id="KW-1133">Transmembrane helix</keyword>
<accession>A0A972F6Y2</accession>
<dbReference type="Pfam" id="PF00498">
    <property type="entry name" value="FHA"/>
    <property type="match status" value="1"/>
</dbReference>
<evidence type="ECO:0000259" key="3">
    <source>
        <dbReference type="PROSITE" id="PS50006"/>
    </source>
</evidence>
<dbReference type="Gene3D" id="2.60.200.20">
    <property type="match status" value="1"/>
</dbReference>
<proteinExistence type="predicted"/>
<keyword evidence="2" id="KW-0812">Transmembrane</keyword>
<name>A0A972F6Y2_9RHOO</name>
<dbReference type="Proteomes" id="UP000599523">
    <property type="component" value="Unassembled WGS sequence"/>
</dbReference>
<organism evidence="4 5">
    <name type="scientific">Azoarcus taiwanensis</name>
    <dbReference type="NCBI Taxonomy" id="666964"/>
    <lineage>
        <taxon>Bacteria</taxon>
        <taxon>Pseudomonadati</taxon>
        <taxon>Pseudomonadota</taxon>
        <taxon>Betaproteobacteria</taxon>
        <taxon>Rhodocyclales</taxon>
        <taxon>Zoogloeaceae</taxon>
        <taxon>Azoarcus</taxon>
    </lineage>
</organism>
<dbReference type="EMBL" id="WTVM01000028">
    <property type="protein sequence ID" value="NMG02653.1"/>
    <property type="molecule type" value="Genomic_DNA"/>
</dbReference>
<dbReference type="InterPro" id="IPR008984">
    <property type="entry name" value="SMAD_FHA_dom_sf"/>
</dbReference>
<sequence>MNPETKSKKEPEGERAGGPQGTTLLDTGFIDAEIVSPSVDREGDVDRAALVGVASPFEGQRFALLGSKTTVGRHPGNDIVLPDNSVSSHHAWILFDDGAYRLMNVLSTNGSFVNERKTHDTVLSDGDRVRFGRAEFVFRGAARAGSGDARERNLTWVWLGAVAIIAAALAVVMAL</sequence>
<dbReference type="CDD" id="cd00060">
    <property type="entry name" value="FHA"/>
    <property type="match status" value="1"/>
</dbReference>
<comment type="caution">
    <text evidence="4">The sequence shown here is derived from an EMBL/GenBank/DDBJ whole genome shotgun (WGS) entry which is preliminary data.</text>
</comment>
<reference evidence="4" key="1">
    <citation type="submission" date="2019-12" db="EMBL/GenBank/DDBJ databases">
        <title>Comparative genomics gives insights into the taxonomy of the Azoarcus-Aromatoleum group and reveals separate origins of nif in the plant-associated Azoarcus and non-plant-associated Aromatoleum sub-groups.</title>
        <authorList>
            <person name="Lafos M."/>
            <person name="Maluk M."/>
            <person name="Batista M."/>
            <person name="Junghare M."/>
            <person name="Carmona M."/>
            <person name="Faoro H."/>
            <person name="Cruz L.M."/>
            <person name="Battistoni F."/>
            <person name="De Souza E."/>
            <person name="Pedrosa F."/>
            <person name="Chen W.-M."/>
            <person name="Poole P.S."/>
            <person name="Dixon R.A."/>
            <person name="James E.K."/>
        </authorList>
    </citation>
    <scope>NUCLEOTIDE SEQUENCE</scope>
    <source>
        <strain evidence="4">NSC3</strain>
    </source>
</reference>
<protein>
    <submittedName>
        <fullName evidence="4">FHA domain-containing protein</fullName>
    </submittedName>
</protein>
<evidence type="ECO:0000313" key="5">
    <source>
        <dbReference type="Proteomes" id="UP000599523"/>
    </source>
</evidence>
<dbReference type="InterPro" id="IPR000253">
    <property type="entry name" value="FHA_dom"/>
</dbReference>
<dbReference type="RefSeq" id="WP_168987437.1">
    <property type="nucleotide sequence ID" value="NZ_CAWPHM010000210.1"/>
</dbReference>
<gene>
    <name evidence="4" type="ORF">GPA21_06670</name>
</gene>
<dbReference type="SUPFAM" id="SSF49879">
    <property type="entry name" value="SMAD/FHA domain"/>
    <property type="match status" value="1"/>
</dbReference>
<dbReference type="AlphaFoldDB" id="A0A972F6Y2"/>
<evidence type="ECO:0000256" key="2">
    <source>
        <dbReference type="SAM" id="Phobius"/>
    </source>
</evidence>
<evidence type="ECO:0000256" key="1">
    <source>
        <dbReference type="SAM" id="MobiDB-lite"/>
    </source>
</evidence>
<feature type="transmembrane region" description="Helical" evidence="2">
    <location>
        <begin position="156"/>
        <end position="174"/>
    </location>
</feature>